<keyword evidence="4" id="KW-0788">Thiol protease</keyword>
<sequence length="464" mass="50023">MNFKRKSMVAGLISAAIIIPTSTGVSFANGVNDANTQTKTIDYRTITGNSVNFRKGPGTNYSSLDKLNKGYKVEYLETVGSWIKIKYNGLEGFVHGDYVSGSSNNNTSEGDNTIKTTKEVTGSSVNFRKGPGTNNSVIKALSKGTKVGFISESNGWAKVNYNGTIGYISSKYLGSVNSENNNVETDNTVKADKEVTGSSVNFRKGPGTNYSIIKTLSKGTKVGFISESNGWAKINYNGSIGYISSKYLGAINSNNNNTNEEADNTVKYNKSVTGSRVNLRKGPGTNYPVVTSLSRGTSVGVISESNGWSKINYNGSIGYMSSSYLGTINSSSNEGESTNSSSQADRVINLAKQQLGKSYVWGAEGPNTFDCSGFTQYVFKNAVSINLPRVSREQSKFGQYVNKNNLQKGDLIFFDTDKDGSVNHVGIYIGNNEFIHASSGGKKVIISQLNGYYSSVYTNARRVL</sequence>
<dbReference type="RefSeq" id="WP_187004819.1">
    <property type="nucleotide sequence ID" value="NZ_JACRWD010000001.1"/>
</dbReference>
<dbReference type="SUPFAM" id="SSF54001">
    <property type="entry name" value="Cysteine proteinases"/>
    <property type="match status" value="1"/>
</dbReference>
<organism evidence="8 9">
    <name type="scientific">Paeniclostridium hominis</name>
    <dbReference type="NCBI Taxonomy" id="2764329"/>
    <lineage>
        <taxon>Bacteria</taxon>
        <taxon>Bacillati</taxon>
        <taxon>Bacillota</taxon>
        <taxon>Clostridia</taxon>
        <taxon>Peptostreptococcales</taxon>
        <taxon>Peptostreptococcaceae</taxon>
        <taxon>Paeniclostridium</taxon>
    </lineage>
</organism>
<keyword evidence="9" id="KW-1185">Reference proteome</keyword>
<gene>
    <name evidence="8" type="ORF">H8891_00925</name>
</gene>
<name>A0ABR7JZQ9_9FIRM</name>
<dbReference type="PANTHER" id="PTHR34408">
    <property type="entry name" value="FAMILY PROTEIN, PUTATIVE-RELATED"/>
    <property type="match status" value="1"/>
</dbReference>
<feature type="domain" description="SH3b" evidence="6">
    <location>
        <begin position="190"/>
        <end position="252"/>
    </location>
</feature>
<dbReference type="Gene3D" id="3.90.1720.10">
    <property type="entry name" value="endopeptidase domain like (from Nostoc punctiforme)"/>
    <property type="match status" value="1"/>
</dbReference>
<evidence type="ECO:0000313" key="8">
    <source>
        <dbReference type="EMBL" id="MBC6002349.1"/>
    </source>
</evidence>
<evidence type="ECO:0000256" key="4">
    <source>
        <dbReference type="ARBA" id="ARBA00022807"/>
    </source>
</evidence>
<dbReference type="Proteomes" id="UP000611796">
    <property type="component" value="Unassembled WGS sequence"/>
</dbReference>
<evidence type="ECO:0000259" key="6">
    <source>
        <dbReference type="PROSITE" id="PS51781"/>
    </source>
</evidence>
<dbReference type="InterPro" id="IPR000064">
    <property type="entry name" value="NLP_P60_dom"/>
</dbReference>
<feature type="domain" description="SH3b" evidence="6">
    <location>
        <begin position="115"/>
        <end position="177"/>
    </location>
</feature>
<feature type="signal peptide" evidence="5">
    <location>
        <begin position="1"/>
        <end position="28"/>
    </location>
</feature>
<dbReference type="SMART" id="SM00287">
    <property type="entry name" value="SH3b"/>
    <property type="match status" value="4"/>
</dbReference>
<keyword evidence="3" id="KW-0378">Hydrolase</keyword>
<evidence type="ECO:0000259" key="7">
    <source>
        <dbReference type="PROSITE" id="PS51935"/>
    </source>
</evidence>
<dbReference type="Pfam" id="PF08239">
    <property type="entry name" value="SH3_3"/>
    <property type="match status" value="4"/>
</dbReference>
<evidence type="ECO:0000313" key="9">
    <source>
        <dbReference type="Proteomes" id="UP000611796"/>
    </source>
</evidence>
<dbReference type="PANTHER" id="PTHR34408:SF1">
    <property type="entry name" value="GLYCOSYL HYDROLASE FAMILY 19 DOMAIN-CONTAINING PROTEIN HI_1415"/>
    <property type="match status" value="1"/>
</dbReference>
<feature type="chain" id="PRO_5045950620" evidence="5">
    <location>
        <begin position="29"/>
        <end position="464"/>
    </location>
</feature>
<feature type="domain" description="NlpC/P60" evidence="7">
    <location>
        <begin position="341"/>
        <end position="464"/>
    </location>
</feature>
<dbReference type="PROSITE" id="PS51935">
    <property type="entry name" value="NLPC_P60"/>
    <property type="match status" value="1"/>
</dbReference>
<dbReference type="InterPro" id="IPR052354">
    <property type="entry name" value="Cell_Wall_Dynamics_Protein"/>
</dbReference>
<evidence type="ECO:0000256" key="5">
    <source>
        <dbReference type="SAM" id="SignalP"/>
    </source>
</evidence>
<accession>A0ABR7JZQ9</accession>
<protein>
    <submittedName>
        <fullName evidence="8">SH3 domain-containing protein</fullName>
    </submittedName>
</protein>
<comment type="similarity">
    <text evidence="1">Belongs to the peptidase C40 family.</text>
</comment>
<dbReference type="Pfam" id="PF00877">
    <property type="entry name" value="NLPC_P60"/>
    <property type="match status" value="1"/>
</dbReference>
<feature type="domain" description="SH3b" evidence="6">
    <location>
        <begin position="41"/>
        <end position="103"/>
    </location>
</feature>
<reference evidence="8 9" key="1">
    <citation type="submission" date="2020-08" db="EMBL/GenBank/DDBJ databases">
        <authorList>
            <person name="Liu C."/>
            <person name="Sun Q."/>
        </authorList>
    </citation>
    <scope>NUCLEOTIDE SEQUENCE [LARGE SCALE GENOMIC DNA]</scope>
    <source>
        <strain evidence="8 9">NSJ-45</strain>
    </source>
</reference>
<feature type="domain" description="SH3b" evidence="6">
    <location>
        <begin position="267"/>
        <end position="329"/>
    </location>
</feature>
<comment type="caution">
    <text evidence="8">The sequence shown here is derived from an EMBL/GenBank/DDBJ whole genome shotgun (WGS) entry which is preliminary data.</text>
</comment>
<dbReference type="Gene3D" id="2.30.30.40">
    <property type="entry name" value="SH3 Domains"/>
    <property type="match status" value="4"/>
</dbReference>
<evidence type="ECO:0000256" key="3">
    <source>
        <dbReference type="ARBA" id="ARBA00022801"/>
    </source>
</evidence>
<dbReference type="InterPro" id="IPR038765">
    <property type="entry name" value="Papain-like_cys_pep_sf"/>
</dbReference>
<dbReference type="InterPro" id="IPR003646">
    <property type="entry name" value="SH3-like_bac-type"/>
</dbReference>
<keyword evidence="2" id="KW-0645">Protease</keyword>
<keyword evidence="5" id="KW-0732">Signal</keyword>
<dbReference type="PROSITE" id="PS51781">
    <property type="entry name" value="SH3B"/>
    <property type="match status" value="4"/>
</dbReference>
<dbReference type="EMBL" id="JACRWD010000001">
    <property type="protein sequence ID" value="MBC6002349.1"/>
    <property type="molecule type" value="Genomic_DNA"/>
</dbReference>
<evidence type="ECO:0000256" key="1">
    <source>
        <dbReference type="ARBA" id="ARBA00007074"/>
    </source>
</evidence>
<proteinExistence type="inferred from homology"/>
<evidence type="ECO:0000256" key="2">
    <source>
        <dbReference type="ARBA" id="ARBA00022670"/>
    </source>
</evidence>